<feature type="domain" description="PEGA" evidence="1">
    <location>
        <begin position="47"/>
        <end position="101"/>
    </location>
</feature>
<dbReference type="Pfam" id="PF08308">
    <property type="entry name" value="PEGA"/>
    <property type="match status" value="1"/>
</dbReference>
<gene>
    <name evidence="2" type="ORF">A3B50_03570</name>
</gene>
<sequence length="401" mass="45106">MGKMGKFLIFTLRVFLALLFLAVVLGLIAIARGYRLDFTKKSLSSTGILAISSSPKAAKIYINGDLRGVTDLNVALSPGTYSVEIKKDGFTSYNEKITLKGELVETVDPILFPVTPSLSPITNLGVTRAIPVDQSDNLILFVDNEDAEKDGIYLFEAGRKTLTFFPPVKTLILKSKLPLDVDFQKTTVYFSYDYKQAIFDFELADGSLISYLLSLDAENQEPFDVTASKDTLIDAWQSERTKETQKLVEVLPKEIRKIATSSFEVVSFTPDQTKLLYKAKKDVKLPLVINPPLIAANQAPEERVIKKNNLYVYDKREDKNYHVGDEESPSFLWYIDSKRLVFNEGRHITIMLYDGQSKQVLYSGPIEKGFFTTTSDGKILILANLNPQFNKFPDVYQVGIR</sequence>
<protein>
    <recommendedName>
        <fullName evidence="1">PEGA domain-containing protein</fullName>
    </recommendedName>
</protein>
<dbReference type="EMBL" id="MGAQ01000009">
    <property type="protein sequence ID" value="OGK50976.1"/>
    <property type="molecule type" value="Genomic_DNA"/>
</dbReference>
<accession>A0A1F7J5V1</accession>
<dbReference type="AlphaFoldDB" id="A0A1F7J5V1"/>
<proteinExistence type="predicted"/>
<evidence type="ECO:0000313" key="2">
    <source>
        <dbReference type="EMBL" id="OGK50976.1"/>
    </source>
</evidence>
<organism evidence="2 3">
    <name type="scientific">Candidatus Roizmanbacteria bacterium RIFCSPLOWO2_01_FULL_40_42</name>
    <dbReference type="NCBI Taxonomy" id="1802066"/>
    <lineage>
        <taxon>Bacteria</taxon>
        <taxon>Candidatus Roizmaniibacteriota</taxon>
    </lineage>
</organism>
<reference evidence="2 3" key="1">
    <citation type="journal article" date="2016" name="Nat. Commun.">
        <title>Thousands of microbial genomes shed light on interconnected biogeochemical processes in an aquifer system.</title>
        <authorList>
            <person name="Anantharaman K."/>
            <person name="Brown C.T."/>
            <person name="Hug L.A."/>
            <person name="Sharon I."/>
            <person name="Castelle C.J."/>
            <person name="Probst A.J."/>
            <person name="Thomas B.C."/>
            <person name="Singh A."/>
            <person name="Wilkins M.J."/>
            <person name="Karaoz U."/>
            <person name="Brodie E.L."/>
            <person name="Williams K.H."/>
            <person name="Hubbard S.S."/>
            <person name="Banfield J.F."/>
        </authorList>
    </citation>
    <scope>NUCLEOTIDE SEQUENCE [LARGE SCALE GENOMIC DNA]</scope>
</reference>
<dbReference type="Proteomes" id="UP000178558">
    <property type="component" value="Unassembled WGS sequence"/>
</dbReference>
<evidence type="ECO:0000313" key="3">
    <source>
        <dbReference type="Proteomes" id="UP000178558"/>
    </source>
</evidence>
<comment type="caution">
    <text evidence="2">The sequence shown here is derived from an EMBL/GenBank/DDBJ whole genome shotgun (WGS) entry which is preliminary data.</text>
</comment>
<evidence type="ECO:0000259" key="1">
    <source>
        <dbReference type="Pfam" id="PF08308"/>
    </source>
</evidence>
<name>A0A1F7J5V1_9BACT</name>
<dbReference type="InterPro" id="IPR013229">
    <property type="entry name" value="PEGA"/>
</dbReference>